<evidence type="ECO:0000256" key="16">
    <source>
        <dbReference type="RuleBase" id="RU000696"/>
    </source>
</evidence>
<dbReference type="SUPFAM" id="SSF53748">
    <property type="entry name" value="Phosphoglycerate kinase"/>
    <property type="match status" value="1"/>
</dbReference>
<dbReference type="AlphaFoldDB" id="I0Z8E3"/>
<dbReference type="Proteomes" id="UP000007264">
    <property type="component" value="Unassembled WGS sequence"/>
</dbReference>
<keyword evidence="11" id="KW-0460">Magnesium</keyword>
<dbReference type="GO" id="GO:0006096">
    <property type="term" value="P:glycolytic process"/>
    <property type="evidence" value="ECO:0007669"/>
    <property type="project" value="InterPro"/>
</dbReference>
<dbReference type="CDD" id="cd00318">
    <property type="entry name" value="Phosphoglycerate_kinase"/>
    <property type="match status" value="1"/>
</dbReference>
<evidence type="ECO:0000256" key="4">
    <source>
        <dbReference type="ARBA" id="ARBA00011245"/>
    </source>
</evidence>
<feature type="region of interest" description="Disordered" evidence="17">
    <location>
        <begin position="454"/>
        <end position="474"/>
    </location>
</feature>
<keyword evidence="9 15" id="KW-0418">Kinase</keyword>
<evidence type="ECO:0000256" key="2">
    <source>
        <dbReference type="ARBA" id="ARBA00001946"/>
    </source>
</evidence>
<comment type="similarity">
    <text evidence="3 15">Belongs to the phosphoglycerate kinase family.</text>
</comment>
<dbReference type="PROSITE" id="PS00111">
    <property type="entry name" value="PGLYCERATE_KINASE"/>
    <property type="match status" value="1"/>
</dbReference>
<feature type="binding site" evidence="13">
    <location>
        <begin position="33"/>
        <end position="35"/>
    </location>
    <ligand>
        <name>substrate</name>
    </ligand>
</feature>
<feature type="binding site" evidence="14">
    <location>
        <position position="214"/>
    </location>
    <ligand>
        <name>ATP</name>
        <dbReference type="ChEBI" id="CHEBI:30616"/>
    </ligand>
</feature>
<dbReference type="Gene3D" id="3.40.50.1260">
    <property type="entry name" value="Phosphoglycerate kinase, N-terminal domain"/>
    <property type="match status" value="2"/>
</dbReference>
<dbReference type="eggNOG" id="KOG1367">
    <property type="taxonomic scope" value="Eukaryota"/>
</dbReference>
<keyword evidence="10 14" id="KW-0067">ATP-binding</keyword>
<dbReference type="InterPro" id="IPR015911">
    <property type="entry name" value="Phosphoglycerate_kinase_CS"/>
</dbReference>
<accession>I0Z8E3</accession>
<dbReference type="InterPro" id="IPR036043">
    <property type="entry name" value="Phosphoglycerate_kinase_sf"/>
</dbReference>
<comment type="catalytic activity">
    <reaction evidence="1 15">
        <text>(2R)-3-phosphoglycerate + ATP = (2R)-3-phospho-glyceroyl phosphate + ADP</text>
        <dbReference type="Rhea" id="RHEA:14801"/>
        <dbReference type="ChEBI" id="CHEBI:30616"/>
        <dbReference type="ChEBI" id="CHEBI:57604"/>
        <dbReference type="ChEBI" id="CHEBI:58272"/>
        <dbReference type="ChEBI" id="CHEBI:456216"/>
        <dbReference type="EC" id="2.7.2.3"/>
    </reaction>
</comment>
<dbReference type="RefSeq" id="XP_005651456.1">
    <property type="nucleotide sequence ID" value="XM_005651399.1"/>
</dbReference>
<evidence type="ECO:0000256" key="15">
    <source>
        <dbReference type="RuleBase" id="RU000532"/>
    </source>
</evidence>
<proteinExistence type="inferred from homology"/>
<evidence type="ECO:0000256" key="17">
    <source>
        <dbReference type="SAM" id="MobiDB-lite"/>
    </source>
</evidence>
<reference evidence="18 19" key="1">
    <citation type="journal article" date="2012" name="Genome Biol.">
        <title>The genome of the polar eukaryotic microalga coccomyxa subellipsoidea reveals traits of cold adaptation.</title>
        <authorList>
            <person name="Blanc G."/>
            <person name="Agarkova I."/>
            <person name="Grimwood J."/>
            <person name="Kuo A."/>
            <person name="Brueggeman A."/>
            <person name="Dunigan D."/>
            <person name="Gurnon J."/>
            <person name="Ladunga I."/>
            <person name="Lindquist E."/>
            <person name="Lucas S."/>
            <person name="Pangilinan J."/>
            <person name="Proschold T."/>
            <person name="Salamov A."/>
            <person name="Schmutz J."/>
            <person name="Weeks D."/>
            <person name="Yamada T."/>
            <person name="Claverie J.M."/>
            <person name="Grigoriev I."/>
            <person name="Van Etten J."/>
            <person name="Lomsadze A."/>
            <person name="Borodovsky M."/>
        </authorList>
    </citation>
    <scope>NUCLEOTIDE SEQUENCE [LARGE SCALE GENOMIC DNA]</scope>
    <source>
        <strain evidence="18 19">C-169</strain>
    </source>
</reference>
<evidence type="ECO:0000256" key="14">
    <source>
        <dbReference type="PIRSR" id="PIRSR000724-2"/>
    </source>
</evidence>
<keyword evidence="6" id="KW-0113">Calvin cycle</keyword>
<evidence type="ECO:0000256" key="8">
    <source>
        <dbReference type="ARBA" id="ARBA00022741"/>
    </source>
</evidence>
<dbReference type="PANTHER" id="PTHR11406">
    <property type="entry name" value="PHOSPHOGLYCERATE KINASE"/>
    <property type="match status" value="1"/>
</dbReference>
<evidence type="ECO:0000256" key="6">
    <source>
        <dbReference type="ARBA" id="ARBA00022567"/>
    </source>
</evidence>
<organism evidence="18 19">
    <name type="scientific">Coccomyxa subellipsoidea (strain C-169)</name>
    <name type="common">Green microalga</name>
    <dbReference type="NCBI Taxonomy" id="574566"/>
    <lineage>
        <taxon>Eukaryota</taxon>
        <taxon>Viridiplantae</taxon>
        <taxon>Chlorophyta</taxon>
        <taxon>core chlorophytes</taxon>
        <taxon>Trebouxiophyceae</taxon>
        <taxon>Trebouxiophyceae incertae sedis</taxon>
        <taxon>Coccomyxaceae</taxon>
        <taxon>Coccomyxa</taxon>
        <taxon>Coccomyxa subellipsoidea</taxon>
    </lineage>
</organism>
<name>I0Z8E3_COCSC</name>
<comment type="subunit">
    <text evidence="4 16">Monomer.</text>
</comment>
<comment type="cofactor">
    <cofactor evidence="2">
        <name>Mg(2+)</name>
        <dbReference type="ChEBI" id="CHEBI:18420"/>
    </cofactor>
</comment>
<comment type="caution">
    <text evidence="18">The sequence shown here is derived from an EMBL/GenBank/DDBJ whole genome shotgun (WGS) entry which is preliminary data.</text>
</comment>
<dbReference type="GO" id="GO:0043531">
    <property type="term" value="F:ADP binding"/>
    <property type="evidence" value="ECO:0007669"/>
    <property type="project" value="TreeGrafter"/>
</dbReference>
<dbReference type="GeneID" id="17044921"/>
<evidence type="ECO:0000256" key="7">
    <source>
        <dbReference type="ARBA" id="ARBA00022679"/>
    </source>
</evidence>
<dbReference type="HAMAP" id="MF_00145">
    <property type="entry name" value="Phosphoglyc_kinase"/>
    <property type="match status" value="1"/>
</dbReference>
<comment type="pathway">
    <text evidence="12">Carbohydrate biosynthesis.</text>
</comment>
<dbReference type="GO" id="GO:0004618">
    <property type="term" value="F:phosphoglycerate kinase activity"/>
    <property type="evidence" value="ECO:0007669"/>
    <property type="project" value="UniProtKB-EC"/>
</dbReference>
<keyword evidence="19" id="KW-1185">Reference proteome</keyword>
<feature type="binding site" evidence="14">
    <location>
        <begin position="365"/>
        <end position="368"/>
    </location>
    <ligand>
        <name>ATP</name>
        <dbReference type="ChEBI" id="CHEBI:30616"/>
    </ligand>
</feature>
<dbReference type="EC" id="2.7.2.3" evidence="5 15"/>
<dbReference type="InterPro" id="IPR001576">
    <property type="entry name" value="Phosphoglycerate_kinase"/>
</dbReference>
<dbReference type="OrthoDB" id="275353at2759"/>
<dbReference type="GO" id="GO:0005829">
    <property type="term" value="C:cytosol"/>
    <property type="evidence" value="ECO:0007669"/>
    <property type="project" value="TreeGrafter"/>
</dbReference>
<dbReference type="FunFam" id="3.40.50.1260:FF:000003">
    <property type="entry name" value="Phosphoglycerate kinase"/>
    <property type="match status" value="1"/>
</dbReference>
<dbReference type="PRINTS" id="PR00477">
    <property type="entry name" value="PHGLYCKINASE"/>
</dbReference>
<protein>
    <recommendedName>
        <fullName evidence="5 15">Phosphoglycerate kinase</fullName>
        <ecNumber evidence="5 15">2.7.2.3</ecNumber>
    </recommendedName>
</protein>
<dbReference type="InterPro" id="IPR015824">
    <property type="entry name" value="Phosphoglycerate_kinase_N"/>
</dbReference>
<feature type="binding site" evidence="13">
    <location>
        <position position="49"/>
    </location>
    <ligand>
        <name>(2R)-3-phosphoglycerate</name>
        <dbReference type="ChEBI" id="CHEBI:58272"/>
    </ligand>
</feature>
<dbReference type="EMBL" id="AGSI01000002">
    <property type="protein sequence ID" value="EIE26912.1"/>
    <property type="molecule type" value="Genomic_DNA"/>
</dbReference>
<evidence type="ECO:0000256" key="10">
    <source>
        <dbReference type="ARBA" id="ARBA00022840"/>
    </source>
</evidence>
<dbReference type="FunFam" id="3.40.50.1260:FF:000006">
    <property type="entry name" value="Phosphoglycerate kinase"/>
    <property type="match status" value="1"/>
</dbReference>
<evidence type="ECO:0000256" key="13">
    <source>
        <dbReference type="PIRSR" id="PIRSR000724-1"/>
    </source>
</evidence>
<keyword evidence="7 15" id="KW-0808">Transferase</keyword>
<dbReference type="PANTHER" id="PTHR11406:SF23">
    <property type="entry name" value="PHOSPHOGLYCERATE KINASE 1, CHLOROPLASTIC-RELATED"/>
    <property type="match status" value="1"/>
</dbReference>
<evidence type="ECO:0000313" key="19">
    <source>
        <dbReference type="Proteomes" id="UP000007264"/>
    </source>
</evidence>
<dbReference type="KEGG" id="csl:COCSUDRAFT_39868"/>
<evidence type="ECO:0000256" key="11">
    <source>
        <dbReference type="ARBA" id="ARBA00022842"/>
    </source>
</evidence>
<sequence>MDEVSQATGCPTLCLTDLSAKQLRSAVVLLRADFNVPLDGEGHITDDTRLRESLPSISFLIKHGAKVLLASHLGRPKGVDDKLRLSLIAPRLAALLHQQVQLANDCIGPDVAQKVAALKEGEVLLLENTRFHSGECKNDPSFAQQLAAPADIYVNDAFGCAHRAHASTAGVANFLKPAVAGILMKKELDFLCKAISAPTRPFAAIVGGSKVSSKISVLESLMTKCDRLLIGGGMVFTFLAARGLSVGASLVETDKLEVARQLEEHARAHGVQLLLPTDVIVADSFSPDAAARVVSVDAIPDRWMGLDIGPASVEAFKGALEGCKTVLWNGPMGVFEFDKFAAGTMAIAHTLADLTPRGCTTIIGGGDSVCAVEKAGAAHRMSHISTGGGASLELIEGRTLPGVAALTPCPDVPAALLVGQYMYHVSCNAMYSFLGALLHRDTSGNSLEAALANEGSVKGSRLPRTSSRPQLAGL</sequence>
<dbReference type="GO" id="GO:0019253">
    <property type="term" value="P:reductive pentose-phosphate cycle"/>
    <property type="evidence" value="ECO:0007669"/>
    <property type="project" value="UniProtKB-KW"/>
</dbReference>
<evidence type="ECO:0000256" key="12">
    <source>
        <dbReference type="ARBA" id="ARBA00024331"/>
    </source>
</evidence>
<gene>
    <name evidence="18" type="ORF">COCSUDRAFT_39868</name>
</gene>
<dbReference type="GO" id="GO:0006094">
    <property type="term" value="P:gluconeogenesis"/>
    <property type="evidence" value="ECO:0007669"/>
    <property type="project" value="TreeGrafter"/>
</dbReference>
<evidence type="ECO:0000256" key="9">
    <source>
        <dbReference type="ARBA" id="ARBA00022777"/>
    </source>
</evidence>
<dbReference type="PIRSF" id="PIRSF000724">
    <property type="entry name" value="Pgk"/>
    <property type="match status" value="1"/>
</dbReference>
<keyword evidence="8" id="KW-0547">Nucleotide-binding</keyword>
<feature type="binding site" evidence="13">
    <location>
        <begin position="72"/>
        <end position="75"/>
    </location>
    <ligand>
        <name>substrate</name>
    </ligand>
</feature>
<evidence type="ECO:0000313" key="18">
    <source>
        <dbReference type="EMBL" id="EIE26912.1"/>
    </source>
</evidence>
<feature type="compositionally biased region" description="Polar residues" evidence="17">
    <location>
        <begin position="463"/>
        <end position="474"/>
    </location>
</feature>
<feature type="binding site" evidence="13">
    <location>
        <position position="130"/>
    </location>
    <ligand>
        <name>(2R)-3-phosphoglycerate</name>
        <dbReference type="ChEBI" id="CHEBI:58272"/>
    </ligand>
</feature>
<evidence type="ECO:0000256" key="3">
    <source>
        <dbReference type="ARBA" id="ARBA00008982"/>
    </source>
</evidence>
<evidence type="ECO:0000256" key="1">
    <source>
        <dbReference type="ARBA" id="ARBA00000642"/>
    </source>
</evidence>
<evidence type="ECO:0000256" key="5">
    <source>
        <dbReference type="ARBA" id="ARBA00013061"/>
    </source>
</evidence>
<dbReference type="GO" id="GO:0005524">
    <property type="term" value="F:ATP binding"/>
    <property type="evidence" value="ECO:0007669"/>
    <property type="project" value="UniProtKB-KW"/>
</dbReference>
<feature type="binding site" evidence="14">
    <location>
        <position position="336"/>
    </location>
    <ligand>
        <name>ATP</name>
        <dbReference type="ChEBI" id="CHEBI:30616"/>
    </ligand>
</feature>
<dbReference type="STRING" id="574566.I0Z8E3"/>
<feature type="binding site" evidence="13">
    <location>
        <position position="163"/>
    </location>
    <ligand>
        <name>(2R)-3-phosphoglycerate</name>
        <dbReference type="ChEBI" id="CHEBI:58272"/>
    </ligand>
</feature>
<dbReference type="Pfam" id="PF00162">
    <property type="entry name" value="PGK"/>
    <property type="match status" value="1"/>
</dbReference>